<organism evidence="1 2">
    <name type="scientific">Centaurea solstitialis</name>
    <name type="common">yellow star-thistle</name>
    <dbReference type="NCBI Taxonomy" id="347529"/>
    <lineage>
        <taxon>Eukaryota</taxon>
        <taxon>Viridiplantae</taxon>
        <taxon>Streptophyta</taxon>
        <taxon>Embryophyta</taxon>
        <taxon>Tracheophyta</taxon>
        <taxon>Spermatophyta</taxon>
        <taxon>Magnoliopsida</taxon>
        <taxon>eudicotyledons</taxon>
        <taxon>Gunneridae</taxon>
        <taxon>Pentapetalae</taxon>
        <taxon>asterids</taxon>
        <taxon>campanulids</taxon>
        <taxon>Asterales</taxon>
        <taxon>Asteraceae</taxon>
        <taxon>Carduoideae</taxon>
        <taxon>Cardueae</taxon>
        <taxon>Centaureinae</taxon>
        <taxon>Centaurea</taxon>
    </lineage>
</organism>
<dbReference type="Proteomes" id="UP001172457">
    <property type="component" value="Chromosome 1"/>
</dbReference>
<protein>
    <recommendedName>
        <fullName evidence="3">Integrase catalytic domain-containing protein</fullName>
    </recommendedName>
</protein>
<dbReference type="AlphaFoldDB" id="A0AA38TV51"/>
<evidence type="ECO:0000313" key="2">
    <source>
        <dbReference type="Proteomes" id="UP001172457"/>
    </source>
</evidence>
<dbReference type="SUPFAM" id="SSF53098">
    <property type="entry name" value="Ribonuclease H-like"/>
    <property type="match status" value="1"/>
</dbReference>
<reference evidence="1" key="1">
    <citation type="submission" date="2023-03" db="EMBL/GenBank/DDBJ databases">
        <title>Chromosome-scale reference genome and RAD-based genetic map of yellow starthistle (Centaurea solstitialis) reveal putative structural variation and QTLs associated with invader traits.</title>
        <authorList>
            <person name="Reatini B."/>
            <person name="Cang F.A."/>
            <person name="Jiang Q."/>
            <person name="Mckibben M.T.W."/>
            <person name="Barker M.S."/>
            <person name="Rieseberg L.H."/>
            <person name="Dlugosch K.M."/>
        </authorList>
    </citation>
    <scope>NUCLEOTIDE SEQUENCE</scope>
    <source>
        <strain evidence="1">CAN-66</strain>
        <tissue evidence="1">Leaf</tissue>
    </source>
</reference>
<dbReference type="InterPro" id="IPR036397">
    <property type="entry name" value="RNaseH_sf"/>
</dbReference>
<gene>
    <name evidence="1" type="ORF">OSB04_002630</name>
</gene>
<dbReference type="InterPro" id="IPR012337">
    <property type="entry name" value="RNaseH-like_sf"/>
</dbReference>
<accession>A0AA38TV51</accession>
<dbReference type="GO" id="GO:0003676">
    <property type="term" value="F:nucleic acid binding"/>
    <property type="evidence" value="ECO:0007669"/>
    <property type="project" value="InterPro"/>
</dbReference>
<dbReference type="Gene3D" id="3.30.420.10">
    <property type="entry name" value="Ribonuclease H-like superfamily/Ribonuclease H"/>
    <property type="match status" value="1"/>
</dbReference>
<sequence>MKRMHQEECGNHYDMTPLHMFKVATPVKNIKTNIIIEYGIPSETVSDNRSKFTSNRIPQFCEEHLIKLAMSTACYSQSNGLAGRIT</sequence>
<name>A0AA38TV51_9ASTR</name>
<keyword evidence="2" id="KW-1185">Reference proteome</keyword>
<evidence type="ECO:0008006" key="3">
    <source>
        <dbReference type="Google" id="ProtNLM"/>
    </source>
</evidence>
<dbReference type="EMBL" id="JARYMX010000001">
    <property type="protein sequence ID" value="KAJ9566664.1"/>
    <property type="molecule type" value="Genomic_DNA"/>
</dbReference>
<evidence type="ECO:0000313" key="1">
    <source>
        <dbReference type="EMBL" id="KAJ9566664.1"/>
    </source>
</evidence>
<proteinExistence type="predicted"/>
<comment type="caution">
    <text evidence="1">The sequence shown here is derived from an EMBL/GenBank/DDBJ whole genome shotgun (WGS) entry which is preliminary data.</text>
</comment>